<dbReference type="EMBL" id="BEYU01000857">
    <property type="protein sequence ID" value="GBG16095.1"/>
    <property type="molecule type" value="Genomic_DNA"/>
</dbReference>
<feature type="non-terminal residue" evidence="1">
    <location>
        <position position="124"/>
    </location>
</feature>
<protein>
    <recommendedName>
        <fullName evidence="3">NACHT domain-containing protein</fullName>
    </recommendedName>
</protein>
<dbReference type="AlphaFoldDB" id="A0A2R5FDV8"/>
<organism evidence="1 2">
    <name type="scientific">Hondaea fermentalgiana</name>
    <dbReference type="NCBI Taxonomy" id="2315210"/>
    <lineage>
        <taxon>Eukaryota</taxon>
        <taxon>Sar</taxon>
        <taxon>Stramenopiles</taxon>
        <taxon>Bigyra</taxon>
        <taxon>Labyrinthulomycetes</taxon>
        <taxon>Thraustochytrida</taxon>
        <taxon>Thraustochytriidae</taxon>
        <taxon>Hondaea</taxon>
    </lineage>
</organism>
<evidence type="ECO:0000313" key="1">
    <source>
        <dbReference type="EMBL" id="GBG16095.1"/>
    </source>
</evidence>
<proteinExistence type="predicted"/>
<comment type="caution">
    <text evidence="1">The sequence shown here is derived from an EMBL/GenBank/DDBJ whole genome shotgun (WGS) entry which is preliminary data.</text>
</comment>
<accession>A0A2R5FDV8</accession>
<dbReference type="OrthoDB" id="674604at2759"/>
<evidence type="ECO:0000313" key="2">
    <source>
        <dbReference type="Proteomes" id="UP000241890"/>
    </source>
</evidence>
<dbReference type="InParanoid" id="A0A2R5FDV8"/>
<gene>
    <name evidence="1" type="ORF">FCC1311_115782</name>
</gene>
<name>A0A2R5FDV8_9STRA</name>
<reference evidence="1 2" key="1">
    <citation type="submission" date="2017-12" db="EMBL/GenBank/DDBJ databases">
        <title>Sequencing, de novo assembly and annotation of complete genome of a new Thraustochytrid species, strain FCC1311.</title>
        <authorList>
            <person name="Sedici K."/>
            <person name="Godart F."/>
            <person name="Aiese Cigliano R."/>
            <person name="Sanseverino W."/>
            <person name="Barakat M."/>
            <person name="Ortet P."/>
            <person name="Marechal E."/>
            <person name="Cagnac O."/>
            <person name="Amato A."/>
        </authorList>
    </citation>
    <scope>NUCLEOTIDE SEQUENCE [LARGE SCALE GENOMIC DNA]</scope>
</reference>
<evidence type="ECO:0008006" key="3">
    <source>
        <dbReference type="Google" id="ProtNLM"/>
    </source>
</evidence>
<sequence length="124" mass="14293">MRQVVVLDALDECSKSDDVLTKVIRTWKAVMPAWLSLVVSTRPEGEIQRGITNNSLDSKVLELKDEENFRDIEKHIKHLLCDMKDTVEQKDVASCAKILSERSEGLFLWASFLPETLHRMHEEK</sequence>
<keyword evidence="2" id="KW-1185">Reference proteome</keyword>
<dbReference type="Proteomes" id="UP000241890">
    <property type="component" value="Unassembled WGS sequence"/>
</dbReference>